<dbReference type="InterPro" id="IPR009057">
    <property type="entry name" value="Homeodomain-like_sf"/>
</dbReference>
<keyword evidence="1" id="KW-0805">Transcription regulation</keyword>
<evidence type="ECO:0000259" key="4">
    <source>
        <dbReference type="PROSITE" id="PS01124"/>
    </source>
</evidence>
<evidence type="ECO:0000256" key="2">
    <source>
        <dbReference type="ARBA" id="ARBA00023125"/>
    </source>
</evidence>
<feature type="domain" description="HTH araC/xylS-type" evidence="4">
    <location>
        <begin position="216"/>
        <end position="317"/>
    </location>
</feature>
<dbReference type="Pfam" id="PF12833">
    <property type="entry name" value="HTH_18"/>
    <property type="match status" value="1"/>
</dbReference>
<comment type="caution">
    <text evidence="5">The sequence shown here is derived from an EMBL/GenBank/DDBJ whole genome shotgun (WGS) entry which is preliminary data.</text>
</comment>
<dbReference type="SUPFAM" id="SSF51182">
    <property type="entry name" value="RmlC-like cupins"/>
    <property type="match status" value="1"/>
</dbReference>
<evidence type="ECO:0000256" key="1">
    <source>
        <dbReference type="ARBA" id="ARBA00023015"/>
    </source>
</evidence>
<keyword evidence="6" id="KW-1185">Reference proteome</keyword>
<name>A0A6N8GLD3_9MICC</name>
<dbReference type="GO" id="GO:0003700">
    <property type="term" value="F:DNA-binding transcription factor activity"/>
    <property type="evidence" value="ECO:0007669"/>
    <property type="project" value="InterPro"/>
</dbReference>
<evidence type="ECO:0000256" key="3">
    <source>
        <dbReference type="ARBA" id="ARBA00023163"/>
    </source>
</evidence>
<dbReference type="PROSITE" id="PS01124">
    <property type="entry name" value="HTH_ARAC_FAMILY_2"/>
    <property type="match status" value="1"/>
</dbReference>
<dbReference type="SMART" id="SM00342">
    <property type="entry name" value="HTH_ARAC"/>
    <property type="match status" value="1"/>
</dbReference>
<dbReference type="PRINTS" id="PR00032">
    <property type="entry name" value="HTHARAC"/>
</dbReference>
<dbReference type="EMBL" id="WOGU01000005">
    <property type="protein sequence ID" value="MUN63032.1"/>
    <property type="molecule type" value="Genomic_DNA"/>
</dbReference>
<dbReference type="InterPro" id="IPR018060">
    <property type="entry name" value="HTH_AraC"/>
</dbReference>
<organism evidence="5 6">
    <name type="scientific">Kocuria sediminis</name>
    <dbReference type="NCBI Taxonomy" id="1038857"/>
    <lineage>
        <taxon>Bacteria</taxon>
        <taxon>Bacillati</taxon>
        <taxon>Actinomycetota</taxon>
        <taxon>Actinomycetes</taxon>
        <taxon>Micrococcales</taxon>
        <taxon>Micrococcaceae</taxon>
        <taxon>Kocuria</taxon>
    </lineage>
</organism>
<dbReference type="Gene3D" id="1.10.10.60">
    <property type="entry name" value="Homeodomain-like"/>
    <property type="match status" value="1"/>
</dbReference>
<accession>A0A6N8GLD3</accession>
<dbReference type="InterPro" id="IPR011051">
    <property type="entry name" value="RmlC_Cupin_sf"/>
</dbReference>
<dbReference type="Proteomes" id="UP000436989">
    <property type="component" value="Unassembled WGS sequence"/>
</dbReference>
<dbReference type="PANTHER" id="PTHR46796:SF6">
    <property type="entry name" value="ARAC SUBFAMILY"/>
    <property type="match status" value="1"/>
</dbReference>
<sequence length="321" mass="34816">MASTPLPPRPAATEPVLAETIQDWTRLASQSFVPLRCTTTAGRTFRAGLVARDAGNLHVTHMRVGPHAVERVPGTADGAGCFKVNLQLEGRCAVEQAGRRSVLEPGDLALYDTSAPYRLEFAEDARLLVLMFPHGVLDLPPAAAGQLRAARLGSETAVHGMVSSFLASMAERMDALTGMNGQRLGNSALDLLTTSFNLELDDQVAASAHEKDRLRATVHDWVEANLSRTDLDPTTIARAHFISVRRLHQLFHEEGTTVSAWVRTRRLERCRRALEDPVSAGVPVGRIAARWGFPDAAHFSRVYKAAYGISPSEARARALAG</sequence>
<gene>
    <name evidence="5" type="ORF">GMA12_07735</name>
</gene>
<dbReference type="InterPro" id="IPR050204">
    <property type="entry name" value="AraC_XylS_family_regulators"/>
</dbReference>
<proteinExistence type="predicted"/>
<dbReference type="SUPFAM" id="SSF46689">
    <property type="entry name" value="Homeodomain-like"/>
    <property type="match status" value="1"/>
</dbReference>
<dbReference type="InterPro" id="IPR020449">
    <property type="entry name" value="Tscrpt_reg_AraC-type_HTH"/>
</dbReference>
<dbReference type="PANTHER" id="PTHR46796">
    <property type="entry name" value="HTH-TYPE TRANSCRIPTIONAL ACTIVATOR RHAS-RELATED"/>
    <property type="match status" value="1"/>
</dbReference>
<protein>
    <submittedName>
        <fullName evidence="5">Helix-turn-helix domain-containing protein</fullName>
    </submittedName>
</protein>
<dbReference type="InterPro" id="IPR035418">
    <property type="entry name" value="AraC-bd_2"/>
</dbReference>
<dbReference type="GO" id="GO:0043565">
    <property type="term" value="F:sequence-specific DNA binding"/>
    <property type="evidence" value="ECO:0007669"/>
    <property type="project" value="InterPro"/>
</dbReference>
<keyword evidence="3" id="KW-0804">Transcription</keyword>
<dbReference type="AlphaFoldDB" id="A0A6N8GLD3"/>
<evidence type="ECO:0000313" key="5">
    <source>
        <dbReference type="EMBL" id="MUN63032.1"/>
    </source>
</evidence>
<keyword evidence="2" id="KW-0238">DNA-binding</keyword>
<reference evidence="5 6" key="1">
    <citation type="submission" date="2019-12" db="EMBL/GenBank/DDBJ databases">
        <authorList>
            <person name="Shi Y."/>
        </authorList>
    </citation>
    <scope>NUCLEOTIDE SEQUENCE [LARGE SCALE GENOMIC DNA]</scope>
    <source>
        <strain evidence="5 6">JCM 17929</strain>
    </source>
</reference>
<evidence type="ECO:0000313" key="6">
    <source>
        <dbReference type="Proteomes" id="UP000436989"/>
    </source>
</evidence>
<dbReference type="Pfam" id="PF14525">
    <property type="entry name" value="AraC_binding_2"/>
    <property type="match status" value="1"/>
</dbReference>